<dbReference type="Gene3D" id="2.30.40.10">
    <property type="entry name" value="Urease, subunit C, domain 1"/>
    <property type="match status" value="1"/>
</dbReference>
<dbReference type="Proteomes" id="UP001222932">
    <property type="component" value="Unassembled WGS sequence"/>
</dbReference>
<evidence type="ECO:0000259" key="1">
    <source>
        <dbReference type="PROSITE" id="PS50035"/>
    </source>
</evidence>
<reference evidence="2" key="1">
    <citation type="journal article" date="2023" name="BMC Genomics">
        <title>Chromosome-level genome assemblies of Cutaneotrichosporon spp. (Trichosporonales, Basidiomycota) reveal imbalanced evolution between nucleotide sequences and chromosome synteny.</title>
        <authorList>
            <person name="Kobayashi Y."/>
            <person name="Kayamori A."/>
            <person name="Aoki K."/>
            <person name="Shiwa Y."/>
            <person name="Matsutani M."/>
            <person name="Fujita N."/>
            <person name="Sugita T."/>
            <person name="Iwasaki W."/>
            <person name="Tanaka N."/>
            <person name="Takashima M."/>
        </authorList>
    </citation>
    <scope>NUCLEOTIDE SEQUENCE</scope>
    <source>
        <strain evidence="2">HIS016</strain>
    </source>
</reference>
<dbReference type="InterPro" id="IPR013108">
    <property type="entry name" value="Amidohydro_3"/>
</dbReference>
<dbReference type="SUPFAM" id="SSF51338">
    <property type="entry name" value="Composite domain of metallo-dependent hydrolases"/>
    <property type="match status" value="1"/>
</dbReference>
<dbReference type="Gene3D" id="3.10.310.70">
    <property type="match status" value="1"/>
</dbReference>
<dbReference type="PANTHER" id="PTHR22642:SF20">
    <property type="entry name" value="AMIDOHYDROLASE 3 DOMAIN-CONTAINING PROTEIN"/>
    <property type="match status" value="1"/>
</dbReference>
<feature type="domain" description="PLD phosphodiesterase" evidence="1">
    <location>
        <begin position="15"/>
        <end position="42"/>
    </location>
</feature>
<dbReference type="EMBL" id="BTCM01000001">
    <property type="protein sequence ID" value="GMK54521.1"/>
    <property type="molecule type" value="Genomic_DNA"/>
</dbReference>
<organism evidence="2 3">
    <name type="scientific">Cutaneotrichosporon spelunceum</name>
    <dbReference type="NCBI Taxonomy" id="1672016"/>
    <lineage>
        <taxon>Eukaryota</taxon>
        <taxon>Fungi</taxon>
        <taxon>Dikarya</taxon>
        <taxon>Basidiomycota</taxon>
        <taxon>Agaricomycotina</taxon>
        <taxon>Tremellomycetes</taxon>
        <taxon>Trichosporonales</taxon>
        <taxon>Trichosporonaceae</taxon>
        <taxon>Cutaneotrichosporon</taxon>
    </lineage>
</organism>
<dbReference type="InterPro" id="IPR001736">
    <property type="entry name" value="PLipase_D/transphosphatidylase"/>
</dbReference>
<dbReference type="PANTHER" id="PTHR22642">
    <property type="entry name" value="IMIDAZOLONEPROPIONASE"/>
    <property type="match status" value="1"/>
</dbReference>
<dbReference type="Pfam" id="PF07969">
    <property type="entry name" value="Amidohydro_3"/>
    <property type="match status" value="1"/>
</dbReference>
<accession>A0AAD3TP90</accession>
<reference evidence="2" key="2">
    <citation type="submission" date="2023-06" db="EMBL/GenBank/DDBJ databases">
        <authorList>
            <person name="Kobayashi Y."/>
            <person name="Kayamori A."/>
            <person name="Aoki K."/>
            <person name="Shiwa Y."/>
            <person name="Fujita N."/>
            <person name="Sugita T."/>
            <person name="Iwasaki W."/>
            <person name="Tanaka N."/>
            <person name="Takashima M."/>
        </authorList>
    </citation>
    <scope>NUCLEOTIDE SEQUENCE</scope>
    <source>
        <strain evidence="2">HIS016</strain>
    </source>
</reference>
<dbReference type="PROSITE" id="PS50035">
    <property type="entry name" value="PLD"/>
    <property type="match status" value="1"/>
</dbReference>
<proteinExistence type="predicted"/>
<dbReference type="InterPro" id="IPR032466">
    <property type="entry name" value="Metal_Hydrolase"/>
</dbReference>
<keyword evidence="3" id="KW-1185">Reference proteome</keyword>
<dbReference type="InterPro" id="IPR011059">
    <property type="entry name" value="Metal-dep_hydrolase_composite"/>
</dbReference>
<evidence type="ECO:0000313" key="2">
    <source>
        <dbReference type="EMBL" id="GMK54521.1"/>
    </source>
</evidence>
<dbReference type="SUPFAM" id="SSF51556">
    <property type="entry name" value="Metallo-dependent hydrolases"/>
    <property type="match status" value="1"/>
</dbReference>
<gene>
    <name evidence="2" type="ORF">CspeluHIS016_0111070</name>
</gene>
<dbReference type="CDD" id="cd01300">
    <property type="entry name" value="YtcJ_like"/>
    <property type="match status" value="1"/>
</dbReference>
<evidence type="ECO:0000313" key="3">
    <source>
        <dbReference type="Proteomes" id="UP001222932"/>
    </source>
</evidence>
<dbReference type="AlphaFoldDB" id="A0AAD3TP90"/>
<dbReference type="GO" id="GO:0016810">
    <property type="term" value="F:hydrolase activity, acting on carbon-nitrogen (but not peptide) bonds"/>
    <property type="evidence" value="ECO:0007669"/>
    <property type="project" value="InterPro"/>
</dbReference>
<protein>
    <recommendedName>
        <fullName evidence="1">PLD phosphodiesterase domain-containing protein</fullName>
    </recommendedName>
</protein>
<comment type="caution">
    <text evidence="2">The sequence shown here is derived from an EMBL/GenBank/DDBJ whole genome shotgun (WGS) entry which is preliminary data.</text>
</comment>
<sequence>MKTTHFKNGRIFTSTDGTLHDSLVIRDDKVLFVGSAEAASSHAPDKVVDLGRKVVLPGLIDAHSHLMLLGGSLTKVDCLGKSIPEIQAAIKAAYESDPGAPMILGCQFQYDAIGELPHKRYLDAVCPDKPCIIDNSSLHSAWLNTAAMQAIGISDETPDPKGGEFVRDANGLTGYWRETAVVDYCWPWVAAQTTVSQRAATLRSVFDAYLATGVTAAVDLATVPEDLAALEAYAAQEGELPLRVACHWLVRPSGSAEHRAAQVQEAAAHRDRLRSTASRSRLSVAGIKIISDGVVDSCTAFLREPYPNGRTPGPIWPSDELQHVVTLADALGLQVACHAIGDAAVDQALDAFEVAVAANGPRDRRHRIEHLELAGPDAIARLARLGVVASMQPVHADPVKVVNWDAQLAHGCRCDRKFAWREFEEAGAEVAFGSDAPTAPYHPLPNLYTATTRLSAINPALPDPEDERTKNLARLCVSLETAVRYYTAGGAYSMRAEDEVGTLEPGKSADFAVLDIDPFDGLDSLRKAQKGVAETWVAGQRVWVKES</sequence>
<dbReference type="InterPro" id="IPR033932">
    <property type="entry name" value="YtcJ-like"/>
</dbReference>
<name>A0AAD3TP90_9TREE</name>
<dbReference type="Gene3D" id="3.20.20.140">
    <property type="entry name" value="Metal-dependent hydrolases"/>
    <property type="match status" value="1"/>
</dbReference>